<sequence length="185" mass="21830">MADKKWYFGSRRVFAFPRLGIVVKVPRFYWKRGWSRFVDGYKLGGVIFSLSWTEDQFGSCRQVLTKGLRDNWQEFVFFCRHRGPFLQPTLFSFLGFLNIQLYGKILSEEEFERAKVWRQFFYLTNQEHLSDGHHFEKAANFCAIDGHLRMVDYGSPQTRAILLKWGDALYEQVSLATPSETETQN</sequence>
<dbReference type="AlphaFoldDB" id="A0A1G2QE02"/>
<evidence type="ECO:0000313" key="2">
    <source>
        <dbReference type="Proteomes" id="UP000176222"/>
    </source>
</evidence>
<dbReference type="EMBL" id="MHTH01000007">
    <property type="protein sequence ID" value="OHA58747.1"/>
    <property type="molecule type" value="Genomic_DNA"/>
</dbReference>
<proteinExistence type="predicted"/>
<organism evidence="1 2">
    <name type="scientific">Candidatus Vogelbacteria bacterium RIFOXYB1_FULL_42_16</name>
    <dbReference type="NCBI Taxonomy" id="1802436"/>
    <lineage>
        <taxon>Bacteria</taxon>
        <taxon>Candidatus Vogeliibacteriota</taxon>
    </lineage>
</organism>
<accession>A0A1G2QE02</accession>
<reference evidence="1 2" key="1">
    <citation type="journal article" date="2016" name="Nat. Commun.">
        <title>Thousands of microbial genomes shed light on interconnected biogeochemical processes in an aquifer system.</title>
        <authorList>
            <person name="Anantharaman K."/>
            <person name="Brown C.T."/>
            <person name="Hug L.A."/>
            <person name="Sharon I."/>
            <person name="Castelle C.J."/>
            <person name="Probst A.J."/>
            <person name="Thomas B.C."/>
            <person name="Singh A."/>
            <person name="Wilkins M.J."/>
            <person name="Karaoz U."/>
            <person name="Brodie E.L."/>
            <person name="Williams K.H."/>
            <person name="Hubbard S.S."/>
            <person name="Banfield J.F."/>
        </authorList>
    </citation>
    <scope>NUCLEOTIDE SEQUENCE [LARGE SCALE GENOMIC DNA]</scope>
</reference>
<protein>
    <submittedName>
        <fullName evidence="1">Uncharacterized protein</fullName>
    </submittedName>
</protein>
<comment type="caution">
    <text evidence="1">The sequence shown here is derived from an EMBL/GenBank/DDBJ whole genome shotgun (WGS) entry which is preliminary data.</text>
</comment>
<gene>
    <name evidence="1" type="ORF">A2370_02160</name>
</gene>
<evidence type="ECO:0000313" key="1">
    <source>
        <dbReference type="EMBL" id="OHA58747.1"/>
    </source>
</evidence>
<dbReference type="Proteomes" id="UP000176222">
    <property type="component" value="Unassembled WGS sequence"/>
</dbReference>
<name>A0A1G2QE02_9BACT</name>